<dbReference type="AlphaFoldDB" id="A0A7J5UQB0"/>
<keyword evidence="1" id="KW-1133">Transmembrane helix</keyword>
<accession>A0A7J5UQB0</accession>
<evidence type="ECO:0000313" key="3">
    <source>
        <dbReference type="Proteomes" id="UP000451860"/>
    </source>
</evidence>
<feature type="transmembrane region" description="Helical" evidence="1">
    <location>
        <begin position="36"/>
        <end position="55"/>
    </location>
</feature>
<dbReference type="EMBL" id="WHJE01000042">
    <property type="protein sequence ID" value="KAE8764143.1"/>
    <property type="molecule type" value="Genomic_DNA"/>
</dbReference>
<keyword evidence="3" id="KW-1185">Reference proteome</keyword>
<comment type="caution">
    <text evidence="2">The sequence shown here is derived from an EMBL/GenBank/DDBJ whole genome shotgun (WGS) entry which is preliminary data.</text>
</comment>
<keyword evidence="1" id="KW-0812">Transmembrane</keyword>
<evidence type="ECO:0000313" key="2">
    <source>
        <dbReference type="EMBL" id="KAE8764143.1"/>
    </source>
</evidence>
<evidence type="ECO:0000256" key="1">
    <source>
        <dbReference type="SAM" id="Phobius"/>
    </source>
</evidence>
<protein>
    <submittedName>
        <fullName evidence="2">Uncharacterized protein</fullName>
    </submittedName>
</protein>
<keyword evidence="1" id="KW-0472">Membrane</keyword>
<dbReference type="Proteomes" id="UP000451860">
    <property type="component" value="Unassembled WGS sequence"/>
</dbReference>
<reference evidence="2 3" key="1">
    <citation type="submission" date="2019-10" db="EMBL/GenBank/DDBJ databases">
        <title>Georgenia wutianyii sp. nov. and Georgenia yuyongxinii sp. nov. isolated from plateau pika (Ochotona curzoniae) in the Qinghai-Tibet plateau of China.</title>
        <authorList>
            <person name="Tian Z."/>
        </authorList>
    </citation>
    <scope>NUCLEOTIDE SEQUENCE [LARGE SCALE GENOMIC DNA]</scope>
    <source>
        <strain evidence="2 3">DSM 21501</strain>
    </source>
</reference>
<organism evidence="2 3">
    <name type="scientific">Georgenia thermotolerans</name>
    <dbReference type="NCBI Taxonomy" id="527326"/>
    <lineage>
        <taxon>Bacteria</taxon>
        <taxon>Bacillati</taxon>
        <taxon>Actinomycetota</taxon>
        <taxon>Actinomycetes</taxon>
        <taxon>Micrococcales</taxon>
        <taxon>Bogoriellaceae</taxon>
        <taxon>Georgenia</taxon>
    </lineage>
</organism>
<name>A0A7J5UQB0_9MICO</name>
<dbReference type="RefSeq" id="WP_152202444.1">
    <property type="nucleotide sequence ID" value="NZ_VUKF01000014.1"/>
</dbReference>
<gene>
    <name evidence="2" type="ORF">GB883_10530</name>
</gene>
<feature type="transmembrane region" description="Helical" evidence="1">
    <location>
        <begin position="62"/>
        <end position="82"/>
    </location>
</feature>
<proteinExistence type="predicted"/>
<sequence>MTPFPGRRVLDDLLFLLVVPLCLLETDHDALRLAPALVVLVASLLQSFPAVAARLRAHDRLVLPALVALAALGWALTLVLAVTGRPAVLDVTSPVEYLLAVAMVVQVVLTGRTLAAAAIQGERAPRAAAPVDATWPR</sequence>
<feature type="transmembrane region" description="Helical" evidence="1">
    <location>
        <begin position="97"/>
        <end position="119"/>
    </location>
</feature>